<keyword evidence="3 4" id="KW-0234">DNA repair</keyword>
<feature type="compositionally biased region" description="Basic and acidic residues" evidence="5">
    <location>
        <begin position="403"/>
        <end position="417"/>
    </location>
</feature>
<dbReference type="Gene3D" id="3.30.230.10">
    <property type="match status" value="1"/>
</dbReference>
<dbReference type="PANTHER" id="PTHR10073">
    <property type="entry name" value="DNA MISMATCH REPAIR PROTEIN MLH, PMS, MUTL"/>
    <property type="match status" value="1"/>
</dbReference>
<dbReference type="GO" id="GO:0140664">
    <property type="term" value="F:ATP-dependent DNA damage sensor activity"/>
    <property type="evidence" value="ECO:0007669"/>
    <property type="project" value="InterPro"/>
</dbReference>
<dbReference type="Pfam" id="PF08676">
    <property type="entry name" value="MutL_C"/>
    <property type="match status" value="1"/>
</dbReference>
<dbReference type="GO" id="GO:0006298">
    <property type="term" value="P:mismatch repair"/>
    <property type="evidence" value="ECO:0007669"/>
    <property type="project" value="UniProtKB-UniRule"/>
</dbReference>
<evidence type="ECO:0000256" key="4">
    <source>
        <dbReference type="HAMAP-Rule" id="MF_00149"/>
    </source>
</evidence>
<evidence type="ECO:0000256" key="5">
    <source>
        <dbReference type="SAM" id="MobiDB-lite"/>
    </source>
</evidence>
<dbReference type="InterPro" id="IPR013507">
    <property type="entry name" value="DNA_mismatch_S5_2-like"/>
</dbReference>
<dbReference type="InterPro" id="IPR042121">
    <property type="entry name" value="MutL_C_regsub"/>
</dbReference>
<dbReference type="InterPro" id="IPR014790">
    <property type="entry name" value="MutL_C"/>
</dbReference>
<dbReference type="HAMAP" id="MF_00149">
    <property type="entry name" value="DNA_mis_repair"/>
    <property type="match status" value="1"/>
</dbReference>
<proteinExistence type="inferred from homology"/>
<dbReference type="InterPro" id="IPR037198">
    <property type="entry name" value="MutL_C_sf"/>
</dbReference>
<dbReference type="InterPro" id="IPR020667">
    <property type="entry name" value="DNA_mismatch_repair_MutL"/>
</dbReference>
<dbReference type="Gene3D" id="3.30.1370.100">
    <property type="entry name" value="MutL, C-terminal domain, regulatory subdomain"/>
    <property type="match status" value="1"/>
</dbReference>
<dbReference type="NCBIfam" id="TIGR00585">
    <property type="entry name" value="mutl"/>
    <property type="match status" value="1"/>
</dbReference>
<dbReference type="EMBL" id="UGGP01000001">
    <property type="protein sequence ID" value="STO08305.1"/>
    <property type="molecule type" value="Genomic_DNA"/>
</dbReference>
<dbReference type="InterPro" id="IPR002099">
    <property type="entry name" value="MutL/Mlh/PMS"/>
</dbReference>
<dbReference type="SUPFAM" id="SSF118116">
    <property type="entry name" value="DNA mismatch repair protein MutL"/>
    <property type="match status" value="1"/>
</dbReference>
<keyword evidence="2 4" id="KW-0227">DNA damage</keyword>
<dbReference type="Gene3D" id="3.30.565.10">
    <property type="entry name" value="Histidine kinase-like ATPase, C-terminal domain"/>
    <property type="match status" value="1"/>
</dbReference>
<dbReference type="Pfam" id="PF13589">
    <property type="entry name" value="HATPase_c_3"/>
    <property type="match status" value="1"/>
</dbReference>
<dbReference type="CDD" id="cd00782">
    <property type="entry name" value="MutL_Trans"/>
    <property type="match status" value="1"/>
</dbReference>
<dbReference type="FunFam" id="3.30.565.10:FF:000003">
    <property type="entry name" value="DNA mismatch repair endonuclease MutL"/>
    <property type="match status" value="1"/>
</dbReference>
<comment type="similarity">
    <text evidence="1 4">Belongs to the DNA mismatch repair MutL/HexB family.</text>
</comment>
<dbReference type="SUPFAM" id="SSF55874">
    <property type="entry name" value="ATPase domain of HSP90 chaperone/DNA topoisomerase II/histidine kinase"/>
    <property type="match status" value="1"/>
</dbReference>
<evidence type="ECO:0000313" key="9">
    <source>
        <dbReference type="Proteomes" id="UP000254060"/>
    </source>
</evidence>
<evidence type="ECO:0000256" key="1">
    <source>
        <dbReference type="ARBA" id="ARBA00006082"/>
    </source>
</evidence>
<dbReference type="STRING" id="1397694.GCA_000702585_02171"/>
<dbReference type="PANTHER" id="PTHR10073:SF12">
    <property type="entry name" value="DNA MISMATCH REPAIR PROTEIN MLH1"/>
    <property type="match status" value="1"/>
</dbReference>
<dbReference type="SMART" id="SM01340">
    <property type="entry name" value="DNA_mis_repair"/>
    <property type="match status" value="1"/>
</dbReference>
<dbReference type="InterPro" id="IPR020568">
    <property type="entry name" value="Ribosomal_Su5_D2-typ_SF"/>
</dbReference>
<dbReference type="GO" id="GO:0016887">
    <property type="term" value="F:ATP hydrolysis activity"/>
    <property type="evidence" value="ECO:0007669"/>
    <property type="project" value="InterPro"/>
</dbReference>
<dbReference type="InterPro" id="IPR038973">
    <property type="entry name" value="MutL/Mlh/Pms-like"/>
</dbReference>
<dbReference type="Proteomes" id="UP000254060">
    <property type="component" value="Unassembled WGS sequence"/>
</dbReference>
<dbReference type="InterPro" id="IPR014762">
    <property type="entry name" value="DNA_mismatch_repair_CS"/>
</dbReference>
<dbReference type="InterPro" id="IPR036890">
    <property type="entry name" value="HATPase_C_sf"/>
</dbReference>
<dbReference type="SMART" id="SM00853">
    <property type="entry name" value="MutL_C"/>
    <property type="match status" value="1"/>
</dbReference>
<evidence type="ECO:0000313" key="8">
    <source>
        <dbReference type="EMBL" id="STO08305.1"/>
    </source>
</evidence>
<dbReference type="GO" id="GO:0032300">
    <property type="term" value="C:mismatch repair complex"/>
    <property type="evidence" value="ECO:0007669"/>
    <property type="project" value="InterPro"/>
</dbReference>
<evidence type="ECO:0000256" key="2">
    <source>
        <dbReference type="ARBA" id="ARBA00022763"/>
    </source>
</evidence>
<dbReference type="Pfam" id="PF01119">
    <property type="entry name" value="DNA_mis_repair"/>
    <property type="match status" value="1"/>
</dbReference>
<feature type="domain" description="DNA mismatch repair protein S5" evidence="7">
    <location>
        <begin position="220"/>
        <end position="338"/>
    </location>
</feature>
<evidence type="ECO:0000259" key="6">
    <source>
        <dbReference type="SMART" id="SM00853"/>
    </source>
</evidence>
<dbReference type="InterPro" id="IPR014721">
    <property type="entry name" value="Ribsml_uS5_D2-typ_fold_subgr"/>
</dbReference>
<reference evidence="8 9" key="1">
    <citation type="submission" date="2018-06" db="EMBL/GenBank/DDBJ databases">
        <authorList>
            <consortium name="Pathogen Informatics"/>
            <person name="Doyle S."/>
        </authorList>
    </citation>
    <scope>NUCLEOTIDE SEQUENCE [LARGE SCALE GENOMIC DNA]</scope>
    <source>
        <strain evidence="8 9">NCTC13163</strain>
    </source>
</reference>
<dbReference type="GO" id="GO:0005524">
    <property type="term" value="F:ATP binding"/>
    <property type="evidence" value="ECO:0007669"/>
    <property type="project" value="InterPro"/>
</dbReference>
<accession>A0A377FV11</accession>
<organism evidence="8 9">
    <name type="scientific">Exiguobacterium aurantiacum</name>
    <dbReference type="NCBI Taxonomy" id="33987"/>
    <lineage>
        <taxon>Bacteria</taxon>
        <taxon>Bacillati</taxon>
        <taxon>Bacillota</taxon>
        <taxon>Bacilli</taxon>
        <taxon>Bacillales</taxon>
        <taxon>Bacillales Family XII. Incertae Sedis</taxon>
        <taxon>Exiguobacterium</taxon>
    </lineage>
</organism>
<dbReference type="AlphaFoldDB" id="A0A377FV11"/>
<dbReference type="InterPro" id="IPR042120">
    <property type="entry name" value="MutL_C_dimsub"/>
</dbReference>
<name>A0A377FV11_9BACL</name>
<evidence type="ECO:0000259" key="7">
    <source>
        <dbReference type="SMART" id="SM01340"/>
    </source>
</evidence>
<comment type="function">
    <text evidence="4">This protein is involved in the repair of mismatches in DNA. It is required for dam-dependent methyl-directed DNA mismatch repair. May act as a 'molecular matchmaker', a protein that promotes the formation of a stable complex between two or more DNA-binding proteins in an ATP-dependent manner without itself being part of a final effector complex.</text>
</comment>
<feature type="domain" description="MutL C-terminal dimerisation" evidence="6">
    <location>
        <begin position="425"/>
        <end position="567"/>
    </location>
</feature>
<dbReference type="PROSITE" id="PS00058">
    <property type="entry name" value="DNA_MISMATCH_REPAIR_1"/>
    <property type="match status" value="1"/>
</dbReference>
<dbReference type="Gene3D" id="3.30.1540.20">
    <property type="entry name" value="MutL, C-terminal domain, dimerisation subdomain"/>
    <property type="match status" value="1"/>
</dbReference>
<dbReference type="GO" id="GO:0030983">
    <property type="term" value="F:mismatched DNA binding"/>
    <property type="evidence" value="ECO:0007669"/>
    <property type="project" value="InterPro"/>
</dbReference>
<gene>
    <name evidence="4 8" type="primary">mutL</name>
    <name evidence="8" type="ORF">NCTC13163_01675</name>
</gene>
<protein>
    <recommendedName>
        <fullName evidence="4">DNA mismatch repair protein MutL</fullName>
    </recommendedName>
</protein>
<feature type="region of interest" description="Disordered" evidence="5">
    <location>
        <begin position="384"/>
        <end position="417"/>
    </location>
</feature>
<dbReference type="SUPFAM" id="SSF54211">
    <property type="entry name" value="Ribosomal protein S5 domain 2-like"/>
    <property type="match status" value="1"/>
</dbReference>
<sequence length="611" mass="69316">MRYNSLQRKGETMGIIQELPEQLANRIAAGEVVERPASVVKELVENAIDAGATKIEVELVEAGIRLIKVRDNGHGFYEDDAARAFLRHATSKIRDEHDLFRIRTLGFRGEALASIASVSHVTLKSRRTEEDGFEMTLQGGVVAETMPTAANVGTEIAVSQLFFNTPARLKYLKTSATELASITDTLNRIALSHPEVRLSAFHEDKELLRTNGNGDVKQVMLAIYGRQVASQIVTASGKTNDYSLSAYLVRPEVTRSNKQYVTLILNGRSIKNFALTQSVLDGYHTLLPIGRYPIAVLEVNMDPMLIDVNVHPTKREVRLSKEKELCQLIRETVQLTLREQRLIPSVQPKPKPERIQSEQERLDFTVERSPEVKEDVEWNYPIPREPITSPSNWAPTPHTQEATPKREFEATPKKKQGERLPSLDVIGQLHASYIVCGAEDGMYVIDQHAAQERIKYELFYEQLGRPEKEYQLLLLPLTLEFTQEEALAIEEVTTLLEEAGLQLEPFGGNTFLVREIPTWYPQHDLEGTVRDLIEMAIRDRSINIAKYREEASILMACKRSIKANHPLNIEMMRQLIDDLNQTASPYTCPHGRPILVKWSTYELEKLFKRVM</sequence>
<evidence type="ECO:0000256" key="3">
    <source>
        <dbReference type="ARBA" id="ARBA00023204"/>
    </source>
</evidence>
<dbReference type="CDD" id="cd16926">
    <property type="entry name" value="HATPase_MutL-MLH-PMS-like"/>
    <property type="match status" value="1"/>
</dbReference>
<feature type="compositionally biased region" description="Polar residues" evidence="5">
    <location>
        <begin position="388"/>
        <end position="402"/>
    </location>
</feature>